<name>A0ACC0J5Y0_CHOFU</name>
<dbReference type="Proteomes" id="UP001064048">
    <property type="component" value="Chromosome 14"/>
</dbReference>
<keyword evidence="2" id="KW-1185">Reference proteome</keyword>
<evidence type="ECO:0000313" key="2">
    <source>
        <dbReference type="Proteomes" id="UP001064048"/>
    </source>
</evidence>
<sequence>MSLSPFLRTPMTDLTGGLISHQLMGRCEKQEMRFMDCMEAYGMERGQVKCKALFEEFHECHTLTKQFKRFYALRTERERQISEGKLVGDQKYISPKVDSF</sequence>
<evidence type="ECO:0000313" key="1">
    <source>
        <dbReference type="EMBL" id="KAI8419844.1"/>
    </source>
</evidence>
<dbReference type="EMBL" id="CM046114">
    <property type="protein sequence ID" value="KAI8419844.1"/>
    <property type="molecule type" value="Genomic_DNA"/>
</dbReference>
<protein>
    <submittedName>
        <fullName evidence="1">Uncharacterized protein</fullName>
    </submittedName>
</protein>
<organism evidence="1 2">
    <name type="scientific">Choristoneura fumiferana</name>
    <name type="common">Spruce budworm moth</name>
    <name type="synonym">Archips fumiferana</name>
    <dbReference type="NCBI Taxonomy" id="7141"/>
    <lineage>
        <taxon>Eukaryota</taxon>
        <taxon>Metazoa</taxon>
        <taxon>Ecdysozoa</taxon>
        <taxon>Arthropoda</taxon>
        <taxon>Hexapoda</taxon>
        <taxon>Insecta</taxon>
        <taxon>Pterygota</taxon>
        <taxon>Neoptera</taxon>
        <taxon>Endopterygota</taxon>
        <taxon>Lepidoptera</taxon>
        <taxon>Glossata</taxon>
        <taxon>Ditrysia</taxon>
        <taxon>Tortricoidea</taxon>
        <taxon>Tortricidae</taxon>
        <taxon>Tortricinae</taxon>
        <taxon>Choristoneura</taxon>
    </lineage>
</organism>
<accession>A0ACC0J5Y0</accession>
<gene>
    <name evidence="1" type="ORF">MSG28_008477</name>
</gene>
<comment type="caution">
    <text evidence="1">The sequence shown here is derived from an EMBL/GenBank/DDBJ whole genome shotgun (WGS) entry which is preliminary data.</text>
</comment>
<reference evidence="1 2" key="1">
    <citation type="journal article" date="2022" name="Genome Biol. Evol.">
        <title>The Spruce Budworm Genome: Reconstructing the Evolutionary History of Antifreeze Proteins.</title>
        <authorList>
            <person name="Beliveau C."/>
            <person name="Gagne P."/>
            <person name="Picq S."/>
            <person name="Vernygora O."/>
            <person name="Keeling C.I."/>
            <person name="Pinkney K."/>
            <person name="Doucet D."/>
            <person name="Wen F."/>
            <person name="Johnston J.S."/>
            <person name="Maaroufi H."/>
            <person name="Boyle B."/>
            <person name="Laroche J."/>
            <person name="Dewar K."/>
            <person name="Juretic N."/>
            <person name="Blackburn G."/>
            <person name="Nisole A."/>
            <person name="Brunet B."/>
            <person name="Brandao M."/>
            <person name="Lumley L."/>
            <person name="Duan J."/>
            <person name="Quan G."/>
            <person name="Lucarotti C.J."/>
            <person name="Roe A.D."/>
            <person name="Sperling F.A.H."/>
            <person name="Levesque R.C."/>
            <person name="Cusson M."/>
        </authorList>
    </citation>
    <scope>NUCLEOTIDE SEQUENCE [LARGE SCALE GENOMIC DNA]</scope>
    <source>
        <strain evidence="1">Glfc:IPQL:Cfum</strain>
    </source>
</reference>
<proteinExistence type="predicted"/>